<dbReference type="GO" id="GO:0005886">
    <property type="term" value="C:plasma membrane"/>
    <property type="evidence" value="ECO:0007669"/>
    <property type="project" value="UniProtKB-SubCell"/>
</dbReference>
<keyword evidence="7 9" id="KW-0472">Membrane</keyword>
<keyword evidence="2" id="KW-0813">Transport</keyword>
<proteinExistence type="predicted"/>
<evidence type="ECO:0000256" key="1">
    <source>
        <dbReference type="ARBA" id="ARBA00004429"/>
    </source>
</evidence>
<accession>A0A5P2GYS7</accession>
<comment type="subcellular location">
    <subcellularLocation>
        <location evidence="1">Cell inner membrane</location>
        <topology evidence="1">Multi-pass membrane protein</topology>
    </subcellularLocation>
</comment>
<feature type="transmembrane region" description="Helical" evidence="9">
    <location>
        <begin position="923"/>
        <end position="948"/>
    </location>
</feature>
<dbReference type="PANTHER" id="PTHR32063:SF30">
    <property type="entry name" value="ACRB_ACRD_ACRF FAMILY PROTEIN"/>
    <property type="match status" value="1"/>
</dbReference>
<evidence type="ECO:0000313" key="11">
    <source>
        <dbReference type="Proteomes" id="UP000322822"/>
    </source>
</evidence>
<evidence type="ECO:0000313" key="10">
    <source>
        <dbReference type="EMBL" id="QET00827.1"/>
    </source>
</evidence>
<protein>
    <submittedName>
        <fullName evidence="10">MMPL family transporter</fullName>
    </submittedName>
</protein>
<feature type="transmembrane region" description="Helical" evidence="9">
    <location>
        <begin position="348"/>
        <end position="365"/>
    </location>
</feature>
<dbReference type="SUPFAM" id="SSF82866">
    <property type="entry name" value="Multidrug efflux transporter AcrB transmembrane domain"/>
    <property type="match status" value="2"/>
</dbReference>
<feature type="transmembrane region" description="Helical" evidence="9">
    <location>
        <begin position="372"/>
        <end position="393"/>
    </location>
</feature>
<feature type="transmembrane region" description="Helical" evidence="9">
    <location>
        <begin position="968"/>
        <end position="989"/>
    </location>
</feature>
<keyword evidence="3" id="KW-1003">Cell membrane</keyword>
<name>A0A5P2GYS7_9BURK</name>
<dbReference type="SUPFAM" id="SSF82693">
    <property type="entry name" value="Multidrug efflux transporter AcrB pore domain, PN1, PN2, PC1 and PC2 subdomains"/>
    <property type="match status" value="4"/>
</dbReference>
<dbReference type="Gene3D" id="1.20.1640.10">
    <property type="entry name" value="Multidrug efflux transporter AcrB transmembrane domain"/>
    <property type="match status" value="2"/>
</dbReference>
<feature type="transmembrane region" description="Helical" evidence="9">
    <location>
        <begin position="475"/>
        <end position="493"/>
    </location>
</feature>
<feature type="transmembrane region" description="Helical" evidence="9">
    <location>
        <begin position="440"/>
        <end position="463"/>
    </location>
</feature>
<sequence length="1072" mass="114099">MSISAAFIKRPIGTSLLALALLLVGVAAWPLLPIAPLPQVDFPTIQVTANLPGANPETMASNVAQPLERQFSLIAGLSQMTSQSAQGSTQITLQFDLNRSIDAAAVDVQAAINAAGGQLPTNLPSPPSFRKINPADSPILVMAVQSDALPLTAVNDYADNILAQQISQIAGVGLVNIGGQQKPAVRIQVDPGKISALGMSLEDIRGVIASTTVNAPTGSTDGPSKAFNVYTNDQLTKAAAWNDMVLAYRNGAPVRVRDVGVAIDGPENAKLAGWGFAGAAVPEDATIHNGRAIILAVTKQPGANVIATVDSIKAALPKLRASIPASVQVNVLADRTQNIRASEADVEFTLVLTIALVVMIIFMFLRNLPATLIPSVTVPLALLGTAGGMYMLGYSRDNLSLMALTIAVGFVVDDAIVMLENIYRHVEDGMAPMEAALKGAAEIGFTIISISVSLVAVFIPLLLMGGIVGRLFREFAVTVTLTIAVSVIVSLTLTPMLCSRFLKPHTPGHTEQHGKLFQLFERGFDAMLNAYRHGLDRVMRHQFLTLCAFILTVAATVALFLYVPKGFFPQQDTGFLFGFAESAQDASFKSMNARMVALADVVRADPDVAAVGMTGGQNTVNTGNFFISLKPKDEGRTATADEVIARLRPKLARVEGANLFLQAGQDINVGGRLSRTQYQFTLTDANLAELNSWAPRILQRFRQLPELADVASDQQNAAAAAMITIDRARASSFGITPALIDATLYDAIGQRQVAQYFTQINSYHVILEATPKLQEDPRLFDKLYVTSPITGQQVPLSAFVSIDTGRTSYLSISHQGQFPAVTISFNLSQGTSLGDAVTAINQALAAMGKPTALSGAFQGTAQAFGASLASQPYLIAAALIAVYIVLGLLYESYIHPLTILSTLPSAGVGAVLVLLLGGYDFTVIALIGVILLIGIVKKNGIMMVDFALQAERERGLTPQEAIYEACLLRFRPIMMTTMCALLAGLPLMLGHGAGSELRRPLGYAMVGGLLVSQLLTLFTTPVVYLYLDRAHYWYMRRKAARAEAHEAARLARGGAASPHAPHDRPLAESNPD</sequence>
<evidence type="ECO:0000256" key="2">
    <source>
        <dbReference type="ARBA" id="ARBA00022448"/>
    </source>
</evidence>
<dbReference type="Pfam" id="PF00873">
    <property type="entry name" value="ACR_tran"/>
    <property type="match status" value="1"/>
</dbReference>
<dbReference type="PANTHER" id="PTHR32063">
    <property type="match status" value="1"/>
</dbReference>
<gene>
    <name evidence="10" type="ORF">FOB72_01430</name>
</gene>
<feature type="transmembrane region" description="Helical" evidence="9">
    <location>
        <begin position="1001"/>
        <end position="1027"/>
    </location>
</feature>
<dbReference type="PRINTS" id="PR00702">
    <property type="entry name" value="ACRIFLAVINRP"/>
</dbReference>
<dbReference type="GO" id="GO:0042910">
    <property type="term" value="F:xenobiotic transmembrane transporter activity"/>
    <property type="evidence" value="ECO:0007669"/>
    <property type="project" value="TreeGrafter"/>
</dbReference>
<feature type="transmembrane region" description="Helical" evidence="9">
    <location>
        <begin position="873"/>
        <end position="890"/>
    </location>
</feature>
<dbReference type="Gene3D" id="3.30.70.1440">
    <property type="entry name" value="Multidrug efflux transporter AcrB pore domain"/>
    <property type="match status" value="1"/>
</dbReference>
<dbReference type="FunFam" id="1.20.1640.10:FF:000001">
    <property type="entry name" value="Efflux pump membrane transporter"/>
    <property type="match status" value="1"/>
</dbReference>
<evidence type="ECO:0000256" key="7">
    <source>
        <dbReference type="ARBA" id="ARBA00023136"/>
    </source>
</evidence>
<dbReference type="Proteomes" id="UP000322822">
    <property type="component" value="Chromosome 1"/>
</dbReference>
<dbReference type="SUPFAM" id="SSF82714">
    <property type="entry name" value="Multidrug efflux transporter AcrB TolC docking domain, DN and DC subdomains"/>
    <property type="match status" value="2"/>
</dbReference>
<evidence type="ECO:0000256" key="9">
    <source>
        <dbReference type="SAM" id="Phobius"/>
    </source>
</evidence>
<dbReference type="RefSeq" id="WP_150370908.1">
    <property type="nucleotide sequence ID" value="NZ_CP044065.1"/>
</dbReference>
<keyword evidence="6 9" id="KW-1133">Transmembrane helix</keyword>
<feature type="transmembrane region" description="Helical" evidence="9">
    <location>
        <begin position="543"/>
        <end position="563"/>
    </location>
</feature>
<dbReference type="Gene3D" id="3.30.70.1430">
    <property type="entry name" value="Multidrug efflux transporter AcrB pore domain"/>
    <property type="match status" value="2"/>
</dbReference>
<feature type="region of interest" description="Disordered" evidence="8">
    <location>
        <begin position="1051"/>
        <end position="1072"/>
    </location>
</feature>
<evidence type="ECO:0000256" key="3">
    <source>
        <dbReference type="ARBA" id="ARBA00022475"/>
    </source>
</evidence>
<keyword evidence="5 9" id="KW-0812">Transmembrane</keyword>
<reference evidence="10 11" key="1">
    <citation type="submission" date="2019-09" db="EMBL/GenBank/DDBJ databases">
        <title>FDA dAtabase for Regulatory Grade micrObial Sequences (FDA-ARGOS): Supporting development and validation of Infectious Disease Dx tests.</title>
        <authorList>
            <person name="Sciortino C."/>
            <person name="Tallon L."/>
            <person name="Sadzewicz L."/>
            <person name="Vavikolanu K."/>
            <person name="Mehta A."/>
            <person name="Aluvathingal J."/>
            <person name="Nadendla S."/>
            <person name="Nandy P."/>
            <person name="Geyer C."/>
            <person name="Yan Y."/>
            <person name="Sichtig H."/>
        </authorList>
    </citation>
    <scope>NUCLEOTIDE SEQUENCE [LARGE SCALE GENOMIC DNA]</scope>
    <source>
        <strain evidence="10 11">FDAARGOS_664</strain>
    </source>
</reference>
<dbReference type="InterPro" id="IPR027463">
    <property type="entry name" value="AcrB_DN_DC_subdom"/>
</dbReference>
<dbReference type="EMBL" id="CP044065">
    <property type="protein sequence ID" value="QET00827.1"/>
    <property type="molecule type" value="Genomic_DNA"/>
</dbReference>
<organism evidence="10 11">
    <name type="scientific">Cupriavidus pauculus</name>
    <dbReference type="NCBI Taxonomy" id="82633"/>
    <lineage>
        <taxon>Bacteria</taxon>
        <taxon>Pseudomonadati</taxon>
        <taxon>Pseudomonadota</taxon>
        <taxon>Betaproteobacteria</taxon>
        <taxon>Burkholderiales</taxon>
        <taxon>Burkholderiaceae</taxon>
        <taxon>Cupriavidus</taxon>
    </lineage>
</organism>
<evidence type="ECO:0000256" key="4">
    <source>
        <dbReference type="ARBA" id="ARBA00022519"/>
    </source>
</evidence>
<dbReference type="FunFam" id="3.30.70.1430:FF:000001">
    <property type="entry name" value="Efflux pump membrane transporter"/>
    <property type="match status" value="1"/>
</dbReference>
<dbReference type="AlphaFoldDB" id="A0A5P2GYS7"/>
<evidence type="ECO:0000256" key="6">
    <source>
        <dbReference type="ARBA" id="ARBA00022989"/>
    </source>
</evidence>
<dbReference type="Gene3D" id="3.30.70.1320">
    <property type="entry name" value="Multidrug efflux transporter AcrB pore domain like"/>
    <property type="match status" value="1"/>
</dbReference>
<dbReference type="Gene3D" id="3.30.2090.10">
    <property type="entry name" value="Multidrug efflux transporter AcrB TolC docking domain, DN and DC subdomains"/>
    <property type="match status" value="2"/>
</dbReference>
<keyword evidence="4" id="KW-0997">Cell inner membrane</keyword>
<evidence type="ECO:0000256" key="5">
    <source>
        <dbReference type="ARBA" id="ARBA00022692"/>
    </source>
</evidence>
<dbReference type="InterPro" id="IPR001036">
    <property type="entry name" value="Acrflvin-R"/>
</dbReference>
<dbReference type="OrthoDB" id="8764373at2"/>
<evidence type="ECO:0000256" key="8">
    <source>
        <dbReference type="SAM" id="MobiDB-lite"/>
    </source>
</evidence>